<dbReference type="EMBL" id="ANIZ01003589">
    <property type="protein sequence ID" value="ETI32692.1"/>
    <property type="molecule type" value="Genomic_DNA"/>
</dbReference>
<accession>V9E301</accession>
<evidence type="ECO:0000313" key="3">
    <source>
        <dbReference type="Proteomes" id="UP000018721"/>
    </source>
</evidence>
<keyword evidence="3" id="KW-1185">Reference proteome</keyword>
<name>V9E301_PHYNI</name>
<protein>
    <submittedName>
        <fullName evidence="2">Uncharacterized protein</fullName>
    </submittedName>
</protein>
<dbReference type="HOGENOM" id="CLU_958026_0_0_1"/>
<comment type="caution">
    <text evidence="2">The sequence shown here is derived from an EMBL/GenBank/DDBJ whole genome shotgun (WGS) entry which is preliminary data.</text>
</comment>
<dbReference type="AlphaFoldDB" id="V9E301"/>
<evidence type="ECO:0000313" key="2">
    <source>
        <dbReference type="EMBL" id="ETI32692.1"/>
    </source>
</evidence>
<evidence type="ECO:0000256" key="1">
    <source>
        <dbReference type="SAM" id="MobiDB-lite"/>
    </source>
</evidence>
<proteinExistence type="predicted"/>
<feature type="region of interest" description="Disordered" evidence="1">
    <location>
        <begin position="156"/>
        <end position="244"/>
    </location>
</feature>
<reference evidence="2 3" key="1">
    <citation type="submission" date="2013-11" db="EMBL/GenBank/DDBJ databases">
        <title>The Genome Sequence of Phytophthora parasitica P1569.</title>
        <authorList>
            <consortium name="The Broad Institute Genomics Platform"/>
            <person name="Russ C."/>
            <person name="Tyler B."/>
            <person name="Panabieres F."/>
            <person name="Shan W."/>
            <person name="Tripathy S."/>
            <person name="Grunwald N."/>
            <person name="Machado M."/>
            <person name="Johnson C.S."/>
            <person name="Arredondo F."/>
            <person name="Hong C."/>
            <person name="Coffey M."/>
            <person name="Young S.K."/>
            <person name="Zeng Q."/>
            <person name="Gargeya S."/>
            <person name="Fitzgerald M."/>
            <person name="Abouelleil A."/>
            <person name="Alvarado L."/>
            <person name="Chapman S.B."/>
            <person name="Gainer-Dewar J."/>
            <person name="Goldberg J."/>
            <person name="Griggs A."/>
            <person name="Gujja S."/>
            <person name="Hansen M."/>
            <person name="Howarth C."/>
            <person name="Imamovic A."/>
            <person name="Ireland A."/>
            <person name="Larimer J."/>
            <person name="McCowan C."/>
            <person name="Murphy C."/>
            <person name="Pearson M."/>
            <person name="Poon T.W."/>
            <person name="Priest M."/>
            <person name="Roberts A."/>
            <person name="Saif S."/>
            <person name="Shea T."/>
            <person name="Sykes S."/>
            <person name="Wortman J."/>
            <person name="Nusbaum C."/>
            <person name="Birren B."/>
        </authorList>
    </citation>
    <scope>NUCLEOTIDE SEQUENCE [LARGE SCALE GENOMIC DNA]</scope>
    <source>
        <strain evidence="2 3">P1569</strain>
    </source>
</reference>
<dbReference type="Proteomes" id="UP000018721">
    <property type="component" value="Unassembled WGS sequence"/>
</dbReference>
<organism evidence="2 3">
    <name type="scientific">Phytophthora nicotianae P1569</name>
    <dbReference type="NCBI Taxonomy" id="1317065"/>
    <lineage>
        <taxon>Eukaryota</taxon>
        <taxon>Sar</taxon>
        <taxon>Stramenopiles</taxon>
        <taxon>Oomycota</taxon>
        <taxon>Peronosporomycetes</taxon>
        <taxon>Peronosporales</taxon>
        <taxon>Peronosporaceae</taxon>
        <taxon>Phytophthora</taxon>
    </lineage>
</organism>
<feature type="compositionally biased region" description="Basic and acidic residues" evidence="1">
    <location>
        <begin position="156"/>
        <end position="165"/>
    </location>
</feature>
<gene>
    <name evidence="2" type="ORF">F443_20550</name>
</gene>
<sequence>MSDDGTETSKMVTFQITTKKKTTGHEREFIKIMLNSWKVASESVNVDDKDEFESAYKTWGHLFVPSMYRERLEEELYLFAKKRSETVADCHQRMRNITRMFSNLPSNALELDEQTLILTFKRAIPNEWKTAYERSGVHITSMPKTVQYFERLERSERHQGLERRSKNWKKSGGKNEGEKNNKWVRSSKKGPNQSHPKSQKRNDSKWCNLHKTNSHSDSECFTQKKNASKGGFGKSTSGKMAEKARQTIAEDLESKYSFSDEGKVAGSMLKNREPAQKRPMRLRIRLSKTTK</sequence>